<protein>
    <submittedName>
        <fullName evidence="1 2">Uncharacterized protein</fullName>
    </submittedName>
</protein>
<reference evidence="2 3" key="3">
    <citation type="journal article" date="2017" name="G3 (Bethesda)">
        <title>Comparative analysis highlights variable genome content of wheat rusts and divergence of the mating loci.</title>
        <authorList>
            <person name="Cuomo C.A."/>
            <person name="Bakkeren G."/>
            <person name="Khalil H.B."/>
            <person name="Panwar V."/>
            <person name="Joly D."/>
            <person name="Linning R."/>
            <person name="Sakthikumar S."/>
            <person name="Song X."/>
            <person name="Adiconis X."/>
            <person name="Fan L."/>
            <person name="Goldberg J.M."/>
            <person name="Levin J.Z."/>
            <person name="Young S."/>
            <person name="Zeng Q."/>
            <person name="Anikster Y."/>
            <person name="Bruce M."/>
            <person name="Wang M."/>
            <person name="Yin C."/>
            <person name="McCallum B."/>
            <person name="Szabo L.J."/>
            <person name="Hulbert S."/>
            <person name="Chen X."/>
            <person name="Fellers J.P."/>
        </authorList>
    </citation>
    <scope>NUCLEOTIDE SEQUENCE</scope>
    <source>
        <strain evidence="3">Isolate 1-1 / race 1 (BBBD)</strain>
        <strain evidence="2">isolate 1-1 / race 1 (BBBD)</strain>
    </source>
</reference>
<keyword evidence="3" id="KW-1185">Reference proteome</keyword>
<dbReference type="OrthoDB" id="338970at2759"/>
<dbReference type="AlphaFoldDB" id="A0A180GUM7"/>
<organism evidence="1">
    <name type="scientific">Puccinia triticina (isolate 1-1 / race 1 (BBBD))</name>
    <name type="common">Brown leaf rust fungus</name>
    <dbReference type="NCBI Taxonomy" id="630390"/>
    <lineage>
        <taxon>Eukaryota</taxon>
        <taxon>Fungi</taxon>
        <taxon>Dikarya</taxon>
        <taxon>Basidiomycota</taxon>
        <taxon>Pucciniomycotina</taxon>
        <taxon>Pucciniomycetes</taxon>
        <taxon>Pucciniales</taxon>
        <taxon>Pucciniaceae</taxon>
        <taxon>Puccinia</taxon>
    </lineage>
</organism>
<evidence type="ECO:0000313" key="2">
    <source>
        <dbReference type="EnsemblFungi" id="PTTG_26491-t43_1-p1"/>
    </source>
</evidence>
<gene>
    <name evidence="1" type="ORF">PTTG_26491</name>
</gene>
<reference evidence="1" key="2">
    <citation type="submission" date="2016-05" db="EMBL/GenBank/DDBJ databases">
        <title>Comparative analysis highlights variable genome content of wheat rusts and divergence of the mating loci.</title>
        <authorList>
            <person name="Cuomo C.A."/>
            <person name="Bakkeren G."/>
            <person name="Szabo L."/>
            <person name="Khalil H."/>
            <person name="Joly D."/>
            <person name="Goldberg J."/>
            <person name="Young S."/>
            <person name="Zeng Q."/>
            <person name="Fellers J."/>
        </authorList>
    </citation>
    <scope>NUCLEOTIDE SEQUENCE [LARGE SCALE GENOMIC DNA]</scope>
    <source>
        <strain evidence="1">1-1 BBBD Race 1</strain>
    </source>
</reference>
<dbReference type="EnsemblFungi" id="PTTG_26491-t43_1">
    <property type="protein sequence ID" value="PTTG_26491-t43_1-p1"/>
    <property type="gene ID" value="PTTG_26491"/>
</dbReference>
<accession>A0A180GUM7</accession>
<dbReference type="VEuPathDB" id="FungiDB:PTTG_26491"/>
<evidence type="ECO:0000313" key="3">
    <source>
        <dbReference type="Proteomes" id="UP000005240"/>
    </source>
</evidence>
<dbReference type="Proteomes" id="UP000005240">
    <property type="component" value="Unassembled WGS sequence"/>
</dbReference>
<reference evidence="1" key="1">
    <citation type="submission" date="2009-11" db="EMBL/GenBank/DDBJ databases">
        <authorList>
            <consortium name="The Broad Institute Genome Sequencing Platform"/>
            <person name="Ward D."/>
            <person name="Feldgarden M."/>
            <person name="Earl A."/>
            <person name="Young S.K."/>
            <person name="Zeng Q."/>
            <person name="Koehrsen M."/>
            <person name="Alvarado L."/>
            <person name="Berlin A."/>
            <person name="Bochicchio J."/>
            <person name="Borenstein D."/>
            <person name="Chapman S.B."/>
            <person name="Chen Z."/>
            <person name="Engels R."/>
            <person name="Freedman E."/>
            <person name="Gellesch M."/>
            <person name="Goldberg J."/>
            <person name="Griggs A."/>
            <person name="Gujja S."/>
            <person name="Heilman E."/>
            <person name="Heiman D."/>
            <person name="Hepburn T."/>
            <person name="Howarth C."/>
            <person name="Jen D."/>
            <person name="Larson L."/>
            <person name="Lewis B."/>
            <person name="Mehta T."/>
            <person name="Park D."/>
            <person name="Pearson M."/>
            <person name="Roberts A."/>
            <person name="Saif S."/>
            <person name="Shea T."/>
            <person name="Shenoy N."/>
            <person name="Sisk P."/>
            <person name="Stolte C."/>
            <person name="Sykes S."/>
            <person name="Thomson T."/>
            <person name="Walk T."/>
            <person name="White J."/>
            <person name="Yandava C."/>
            <person name="Izard J."/>
            <person name="Baranova O.V."/>
            <person name="Blanton J.M."/>
            <person name="Tanner A.C."/>
            <person name="Dewhirst F.E."/>
            <person name="Haas B."/>
            <person name="Nusbaum C."/>
            <person name="Birren B."/>
        </authorList>
    </citation>
    <scope>NUCLEOTIDE SEQUENCE [LARGE SCALE GENOMIC DNA]</scope>
    <source>
        <strain evidence="1">1-1 BBBD Race 1</strain>
    </source>
</reference>
<sequence>MGVRTRLPNPIVQTKGGTSLLDRSWSNKWVRLPVRLSDQCYSPIKNAMVTFDPTAATGPWSDFGRTSGHTRPCELFRYRYYDRSLEQVKTILKHLPSPCRKPI</sequence>
<proteinExistence type="predicted"/>
<reference evidence="2" key="4">
    <citation type="submission" date="2025-05" db="UniProtKB">
        <authorList>
            <consortium name="EnsemblFungi"/>
        </authorList>
    </citation>
    <scope>IDENTIFICATION</scope>
    <source>
        <strain evidence="2">isolate 1-1 / race 1 (BBBD)</strain>
    </source>
</reference>
<name>A0A180GUM7_PUCT1</name>
<evidence type="ECO:0000313" key="1">
    <source>
        <dbReference type="EMBL" id="OAV96002.1"/>
    </source>
</evidence>
<dbReference type="EMBL" id="ADAS02000023">
    <property type="protein sequence ID" value="OAV96002.1"/>
    <property type="molecule type" value="Genomic_DNA"/>
</dbReference>